<dbReference type="OrthoDB" id="537915at2759"/>
<gene>
    <name evidence="2" type="ORF">IV203_022116</name>
</gene>
<keyword evidence="3" id="KW-1185">Reference proteome</keyword>
<dbReference type="Proteomes" id="UP000693970">
    <property type="component" value="Unassembled WGS sequence"/>
</dbReference>
<reference evidence="2" key="2">
    <citation type="submission" date="2021-04" db="EMBL/GenBank/DDBJ databases">
        <authorList>
            <person name="Podell S."/>
        </authorList>
    </citation>
    <scope>NUCLEOTIDE SEQUENCE</scope>
    <source>
        <strain evidence="2">Hildebrandi</strain>
    </source>
</reference>
<sequence length="426" mass="46595">MASSLLSKSVYLRSHSAIEGKHAHVAMMTSGGLAPCLSSSIAQLAKYWVKALREGQIAGLTLRCYIDGYAGVLTGNSIVIPESDWDRLVHLNDLGGSPIGNSRVKLTNVKDCVKRGFIQEGDDPLEIAAQQLMKDGINVIHTIGGDDTNTQAAVLSKYLMDKHNGSVIVIGMPKTIDNDVVPIKQTFGADTAAQQGAIFFNNIVNEDTANPRMLILHEVMGRDCGYLTAKTAQYYRETLATQQFASDLFPSSRSSRDIHAIWIPELKLDLLAEGSRLKKVMDEHGCVNVFFGEGTGVEEIVRDMEANGEEVPRDAFGHVTLNKINPGEYFSKRLAKYVEAEKTIVQKSGYFARSAAANDFDRDLIGRCAEVGVASAIAGVSGCMGEDEEREGSPIRPIEFERIKGGKAFDIEQEWFQTMLKEIGQI</sequence>
<dbReference type="InterPro" id="IPR050929">
    <property type="entry name" value="PFKA"/>
</dbReference>
<protein>
    <submittedName>
        <fullName evidence="2">Pyrophosphate-fructose-6-phosphate 1-phosphotransferase</fullName>
    </submittedName>
</protein>
<name>A0A9K3KI29_9STRA</name>
<evidence type="ECO:0000313" key="3">
    <source>
        <dbReference type="Proteomes" id="UP000693970"/>
    </source>
</evidence>
<dbReference type="NCBIfam" id="NF005121">
    <property type="entry name" value="PRK06555.1"/>
    <property type="match status" value="1"/>
</dbReference>
<feature type="domain" description="Phosphofructokinase" evidence="1">
    <location>
        <begin position="25"/>
        <end position="233"/>
    </location>
</feature>
<dbReference type="AlphaFoldDB" id="A0A9K3KI29"/>
<dbReference type="GO" id="GO:0003872">
    <property type="term" value="F:6-phosphofructokinase activity"/>
    <property type="evidence" value="ECO:0007669"/>
    <property type="project" value="InterPro"/>
</dbReference>
<dbReference type="Pfam" id="PF00365">
    <property type="entry name" value="PFK"/>
    <property type="match status" value="1"/>
</dbReference>
<organism evidence="2 3">
    <name type="scientific">Nitzschia inconspicua</name>
    <dbReference type="NCBI Taxonomy" id="303405"/>
    <lineage>
        <taxon>Eukaryota</taxon>
        <taxon>Sar</taxon>
        <taxon>Stramenopiles</taxon>
        <taxon>Ochrophyta</taxon>
        <taxon>Bacillariophyta</taxon>
        <taxon>Bacillariophyceae</taxon>
        <taxon>Bacillariophycidae</taxon>
        <taxon>Bacillariales</taxon>
        <taxon>Bacillariaceae</taxon>
        <taxon>Nitzschia</taxon>
    </lineage>
</organism>
<accession>A0A9K3KI29</accession>
<comment type="caution">
    <text evidence="2">The sequence shown here is derived from an EMBL/GenBank/DDBJ whole genome shotgun (WGS) entry which is preliminary data.</text>
</comment>
<evidence type="ECO:0000259" key="1">
    <source>
        <dbReference type="Pfam" id="PF00365"/>
    </source>
</evidence>
<evidence type="ECO:0000313" key="2">
    <source>
        <dbReference type="EMBL" id="KAG7344108.1"/>
    </source>
</evidence>
<dbReference type="PANTHER" id="PTHR45770">
    <property type="entry name" value="ATP-DEPENDENT 6-PHOSPHOFRUCTOKINASE 1"/>
    <property type="match status" value="1"/>
</dbReference>
<dbReference type="InterPro" id="IPR000023">
    <property type="entry name" value="Phosphofructokinase_dom"/>
</dbReference>
<dbReference type="EMBL" id="JAGRRH010000023">
    <property type="protein sequence ID" value="KAG7344108.1"/>
    <property type="molecule type" value="Genomic_DNA"/>
</dbReference>
<proteinExistence type="predicted"/>
<reference evidence="2" key="1">
    <citation type="journal article" date="2021" name="Sci. Rep.">
        <title>Diploid genomic architecture of Nitzschia inconspicua, an elite biomass production diatom.</title>
        <authorList>
            <person name="Oliver A."/>
            <person name="Podell S."/>
            <person name="Pinowska A."/>
            <person name="Traller J.C."/>
            <person name="Smith S.R."/>
            <person name="McClure R."/>
            <person name="Beliaev A."/>
            <person name="Bohutskyi P."/>
            <person name="Hill E.A."/>
            <person name="Rabines A."/>
            <person name="Zheng H."/>
            <person name="Allen L.Z."/>
            <person name="Kuo A."/>
            <person name="Grigoriev I.V."/>
            <person name="Allen A.E."/>
            <person name="Hazlebeck D."/>
            <person name="Allen E.E."/>
        </authorList>
    </citation>
    <scope>NUCLEOTIDE SEQUENCE</scope>
    <source>
        <strain evidence="2">Hildebrandi</strain>
    </source>
</reference>